<keyword evidence="4" id="KW-1185">Reference proteome</keyword>
<accession>A0ABM9EGY0</accession>
<dbReference type="Pfam" id="PF02514">
    <property type="entry name" value="CobN-Mg_chel"/>
    <property type="match status" value="3"/>
</dbReference>
<comment type="caution">
    <text evidence="3">The sequence shown here is derived from an EMBL/GenBank/DDBJ whole genome shotgun (WGS) entry which is preliminary data.</text>
</comment>
<reference evidence="3 4" key="1">
    <citation type="submission" date="2022-03" db="EMBL/GenBank/DDBJ databases">
        <authorList>
            <person name="Brunel B."/>
        </authorList>
    </citation>
    <scope>NUCLEOTIDE SEQUENCE [LARGE SCALE GENOMIC DNA]</scope>
    <source>
        <strain evidence="3">STM5069sample</strain>
    </source>
</reference>
<organism evidence="3 4">
    <name type="scientific">Mesorhizobium escarrei</name>
    <dbReference type="NCBI Taxonomy" id="666018"/>
    <lineage>
        <taxon>Bacteria</taxon>
        <taxon>Pseudomonadati</taxon>
        <taxon>Pseudomonadota</taxon>
        <taxon>Alphaproteobacteria</taxon>
        <taxon>Hyphomicrobiales</taxon>
        <taxon>Phyllobacteriaceae</taxon>
        <taxon>Mesorhizobium</taxon>
    </lineage>
</organism>
<dbReference type="CDD" id="cd10150">
    <property type="entry name" value="CobN_like"/>
    <property type="match status" value="1"/>
</dbReference>
<feature type="region of interest" description="Disordered" evidence="1">
    <location>
        <begin position="817"/>
        <end position="850"/>
    </location>
</feature>
<dbReference type="Proteomes" id="UP001153050">
    <property type="component" value="Unassembled WGS sequence"/>
</dbReference>
<feature type="domain" description="CobN/magnesium chelatase" evidence="2">
    <location>
        <begin position="141"/>
        <end position="505"/>
    </location>
</feature>
<dbReference type="PANTHER" id="PTHR44119">
    <property type="entry name" value="MAGNESIUM-CHELATASE SUBUNIT CHLH, CHLOROPLASTIC"/>
    <property type="match status" value="1"/>
</dbReference>
<dbReference type="RefSeq" id="WP_254021853.1">
    <property type="nucleotide sequence ID" value="NZ_CAKXZT010000168.1"/>
</dbReference>
<evidence type="ECO:0000313" key="3">
    <source>
        <dbReference type="EMBL" id="CAH2408636.1"/>
    </source>
</evidence>
<gene>
    <name evidence="3" type="ORF">MES5069_70254</name>
</gene>
<feature type="compositionally biased region" description="Polar residues" evidence="1">
    <location>
        <begin position="835"/>
        <end position="849"/>
    </location>
</feature>
<dbReference type="EMBL" id="CAKXZT010000168">
    <property type="protein sequence ID" value="CAH2408636.1"/>
    <property type="molecule type" value="Genomic_DNA"/>
</dbReference>
<feature type="region of interest" description="Disordered" evidence="1">
    <location>
        <begin position="200"/>
        <end position="230"/>
    </location>
</feature>
<dbReference type="InterPro" id="IPR003672">
    <property type="entry name" value="CobN/Mg_chltase"/>
</dbReference>
<evidence type="ECO:0000256" key="1">
    <source>
        <dbReference type="SAM" id="MobiDB-lite"/>
    </source>
</evidence>
<feature type="domain" description="CobN/magnesium chelatase" evidence="2">
    <location>
        <begin position="571"/>
        <end position="789"/>
    </location>
</feature>
<feature type="domain" description="CobN/magnesium chelatase" evidence="2">
    <location>
        <begin position="796"/>
        <end position="1195"/>
    </location>
</feature>
<name>A0ABM9EGY0_9HYPH</name>
<evidence type="ECO:0000313" key="4">
    <source>
        <dbReference type="Proteomes" id="UP001153050"/>
    </source>
</evidence>
<sequence>MHILTTTSASLDDLAEPVDLRQTPADVVALSFTDSDLAGLAAAWKADADRLPSMRLAALRDLRHPMSVDLWIDSVARHARVVLVRILGGYDWWRYGCDQLASTARARGIKLALLPGECRDEDLRLIEGSTLPRQELDRLLGYFREGGPENMKALVRRLARLAGRGAADVELVVVPKAGFYEPGRGDVPLPLEGRVRPQAGGGVAYEARQQQKTSSTAATTPPGPAGHPPLEGEGDVVPILFYRSMLLAADVAPIDALFEALRQRGMIPVPIFVSSLKDPASLAFVETALAALNPAAIITATAFASGAEPGVETLFDRAGVPVFQIIVATTRRDVWQDNQRGLAPADLAMHVVLPELDGRILAGAVSFKGESEVDPALAFRAFANRPEPDRVAQVANRVEAFVRLQRTPREKRKLAILIPDYPSAPGRTGYAVGLDVPSSVLAMLHDLSEQGYVVEGIPQTPRELLEMLESADPGLALKEYLTFSKELPPAAIAAVEMAWGRAEDETGSREAPPSVLPDISPTWGEISSFAVPPLSATLLVGETVGEGAISPQVGEMSGRTEGGATERQSLSLANNRHFPFRAATFGNITVALAPDRGRSTNRRADYHDPTLPPRHALIAFGLWLRKSLDVHALVHVGAHGTLEWLPGKTVALSENCFPEIVTGPLPVVYPFIVSNPGEAAQAKRRIAAVTLGHLPPPLTGAGLDENQQQLERLVDEYAQADGLDRRRRDRLAKLIVETAEKTGLASEAGVAGTDAPDEALRRIDAWLCDLKDFAIKDGLHIFGRSAEGETDPLRQQSAPAEKAALIAALDGRHVAAGPAGAPARGRRDVLPTGRNLFTSDPRTMPTPTSFDLGGAASDEVLRSYMQSHGDWPRSLVIDLWGSASLRTGGEEIAQGLALMGCRPQWDSATGRVTGIEVLPPATLGRPRVDVTWRISGLFRDMFPTQIALIDAAANAVAARDEDASENPLAAKARADGKISPRIFGTSPGTYGAGVEDLLSSGDWAAREKIGRAYLDATSHAYGGADGQGISAPGAFEDRVAEAELLVHTGDDPGRDILEGSADVAFIGGFSAALAALGKNADVIVLDTTDPQKPKPRSVGAAVSRVVRARAVNPRFIAGLMRHGPRGASEFAETVDRLVGFAETTHAVPGTLIEAVHDAYLGDPEVRAFILRENPAAAKIIAERFLSARRRGLWHPLRNSVDDDLAALIAQAQGVAA</sequence>
<protein>
    <submittedName>
        <fullName evidence="3">CobN component of cobalt chelatase involved in B12 biosynthesis</fullName>
    </submittedName>
</protein>
<proteinExistence type="predicted"/>
<dbReference type="PANTHER" id="PTHR44119:SF4">
    <property type="entry name" value="AEROBIC COBALTOCHELATASE SUBUNIT COBN"/>
    <property type="match status" value="1"/>
</dbReference>
<evidence type="ECO:0000259" key="2">
    <source>
        <dbReference type="Pfam" id="PF02514"/>
    </source>
</evidence>